<dbReference type="PANTHER" id="PTHR36919:SF2">
    <property type="entry name" value="BLL6627 PROTEIN"/>
    <property type="match status" value="1"/>
</dbReference>
<organism evidence="3 4">
    <name type="scientific">Sphingomonas swuensis</name>
    <dbReference type="NCBI Taxonomy" id="977800"/>
    <lineage>
        <taxon>Bacteria</taxon>
        <taxon>Pseudomonadati</taxon>
        <taxon>Pseudomonadota</taxon>
        <taxon>Alphaproteobacteria</taxon>
        <taxon>Sphingomonadales</taxon>
        <taxon>Sphingomonadaceae</taxon>
        <taxon>Sphingomonas</taxon>
    </lineage>
</organism>
<evidence type="ECO:0000313" key="4">
    <source>
        <dbReference type="Proteomes" id="UP001500235"/>
    </source>
</evidence>
<keyword evidence="4" id="KW-1185">Reference proteome</keyword>
<dbReference type="Proteomes" id="UP001500235">
    <property type="component" value="Unassembled WGS sequence"/>
</dbReference>
<feature type="chain" id="PRO_5046499718" description="DUF2147 domain-containing protein" evidence="1">
    <location>
        <begin position="23"/>
        <end position="133"/>
    </location>
</feature>
<proteinExistence type="predicted"/>
<dbReference type="RefSeq" id="WP_344707917.1">
    <property type="nucleotide sequence ID" value="NZ_BAABBQ010000001.1"/>
</dbReference>
<evidence type="ECO:0000313" key="3">
    <source>
        <dbReference type="EMBL" id="GAA4024696.1"/>
    </source>
</evidence>
<evidence type="ECO:0000259" key="2">
    <source>
        <dbReference type="Pfam" id="PF09917"/>
    </source>
</evidence>
<accession>A0ABP7TDF0</accession>
<dbReference type="Pfam" id="PF09917">
    <property type="entry name" value="DUF2147"/>
    <property type="match status" value="1"/>
</dbReference>
<comment type="caution">
    <text evidence="3">The sequence shown here is derived from an EMBL/GenBank/DDBJ whole genome shotgun (WGS) entry which is preliminary data.</text>
</comment>
<dbReference type="PANTHER" id="PTHR36919">
    <property type="entry name" value="BLR1215 PROTEIN"/>
    <property type="match status" value="1"/>
</dbReference>
<dbReference type="InterPro" id="IPR019223">
    <property type="entry name" value="DUF2147"/>
</dbReference>
<dbReference type="EMBL" id="BAABBQ010000001">
    <property type="protein sequence ID" value="GAA4024696.1"/>
    <property type="molecule type" value="Genomic_DNA"/>
</dbReference>
<reference evidence="4" key="1">
    <citation type="journal article" date="2019" name="Int. J. Syst. Evol. Microbiol.">
        <title>The Global Catalogue of Microorganisms (GCM) 10K type strain sequencing project: providing services to taxonomists for standard genome sequencing and annotation.</title>
        <authorList>
            <consortium name="The Broad Institute Genomics Platform"/>
            <consortium name="The Broad Institute Genome Sequencing Center for Infectious Disease"/>
            <person name="Wu L."/>
            <person name="Ma J."/>
        </authorList>
    </citation>
    <scope>NUCLEOTIDE SEQUENCE [LARGE SCALE GENOMIC DNA]</scope>
    <source>
        <strain evidence="4">JCM 17563</strain>
    </source>
</reference>
<feature type="signal peptide" evidence="1">
    <location>
        <begin position="1"/>
        <end position="22"/>
    </location>
</feature>
<sequence>MRKITLTLAALAAALVAAPASAQSPLEGLWTSPKGNVTVRIAPCGARLCGQVVEASAKAQRRAAKQGVPRLVGEPLLNNIEPAGPGKWKGRVYVPRLKSHVGGNITMQGRDRMQVSGCLAGILCKSAVYRRIG</sequence>
<protein>
    <recommendedName>
        <fullName evidence="2">DUF2147 domain-containing protein</fullName>
    </recommendedName>
</protein>
<keyword evidence="1" id="KW-0732">Signal</keyword>
<gene>
    <name evidence="3" type="ORF">GCM10022280_26980</name>
</gene>
<evidence type="ECO:0000256" key="1">
    <source>
        <dbReference type="SAM" id="SignalP"/>
    </source>
</evidence>
<name>A0ABP7TDF0_9SPHN</name>
<dbReference type="Gene3D" id="2.40.128.520">
    <property type="match status" value="1"/>
</dbReference>
<feature type="domain" description="DUF2147" evidence="2">
    <location>
        <begin position="28"/>
        <end position="131"/>
    </location>
</feature>